<keyword evidence="6" id="KW-1185">Reference proteome</keyword>
<protein>
    <submittedName>
        <fullName evidence="5">Hemolysin type calcium-binding protein</fullName>
    </submittedName>
</protein>
<evidence type="ECO:0000313" key="6">
    <source>
        <dbReference type="Proteomes" id="UP000238392"/>
    </source>
</evidence>
<organism evidence="5 6">
    <name type="scientific">Donghicola tyrosinivorans</name>
    <dbReference type="NCBI Taxonomy" id="1652492"/>
    <lineage>
        <taxon>Bacteria</taxon>
        <taxon>Pseudomonadati</taxon>
        <taxon>Pseudomonadota</taxon>
        <taxon>Alphaproteobacteria</taxon>
        <taxon>Rhodobacterales</taxon>
        <taxon>Roseobacteraceae</taxon>
        <taxon>Donghicola</taxon>
    </lineage>
</organism>
<dbReference type="PROSITE" id="PS00330">
    <property type="entry name" value="HEMOLYSIN_CALCIUM"/>
    <property type="match status" value="2"/>
</dbReference>
<evidence type="ECO:0000313" key="5">
    <source>
        <dbReference type="EMBL" id="PRY87762.1"/>
    </source>
</evidence>
<dbReference type="EMBL" id="PVTQ01000009">
    <property type="protein sequence ID" value="PRY87762.1"/>
    <property type="molecule type" value="Genomic_DNA"/>
</dbReference>
<feature type="compositionally biased region" description="Gly residues" evidence="3">
    <location>
        <begin position="233"/>
        <end position="243"/>
    </location>
</feature>
<evidence type="ECO:0000256" key="2">
    <source>
        <dbReference type="ARBA" id="ARBA00022525"/>
    </source>
</evidence>
<dbReference type="Proteomes" id="UP000238392">
    <property type="component" value="Unassembled WGS sequence"/>
</dbReference>
<evidence type="ECO:0000256" key="3">
    <source>
        <dbReference type="SAM" id="MobiDB-lite"/>
    </source>
</evidence>
<dbReference type="PANTHER" id="PTHR38340:SF1">
    <property type="entry name" value="S-LAYER PROTEIN"/>
    <property type="match status" value="1"/>
</dbReference>
<sequence length="551" mass="58071">MPTYASTNANANYAYNDSFLSLTGTLVQALVLNDLSSSGAVTFEDNDGTLQPDESFAVINASGAAQMATYLGSGTAYTLGLNLFGIGVRLNEKPVMAYEIGGQVYLYTPEGLPILSGIITYFEIDANASFTFDTDPNGIVDGSSTSEVMGVGYTDGDGDQITNGADSIRGNGGDDTINAGDGADTVDGGADNDVIYGGNGNDVLIGGSGNDILDGEAGSDQLLGGEGDDQLTGGEGDTLTGGAGNDQFVYTGGLVLIDDFGNDDGFLDDGDTTNNDFVDLSGYYDIDAVTLVNARIANPEDQFRNALDLLKADQLDGTLDGVVEGTDYSDIIGSIDLTLQSGGGAVAGASLTNDNTGVICFVRGTLISTQRGQIPVEELTCADKVQTMDNGMRPIRWIGHRSVSGRGALAPVRITKGALTNDRDILLSPNHRVWLRDTHSGLYMGTEEVLVSAKHLTGAKGVEVASCDTVEYFHLLFDNHEVIFAEGMPSESLHPGKQTWGTFGDAARAEILEIFPELNAEQVTETYGITARPCARFYEGRLIGQMVMQRR</sequence>
<comment type="subcellular location">
    <subcellularLocation>
        <location evidence="1">Secreted</location>
    </subcellularLocation>
</comment>
<accession>A0A2T0WM77</accession>
<evidence type="ECO:0000256" key="1">
    <source>
        <dbReference type="ARBA" id="ARBA00004613"/>
    </source>
</evidence>
<dbReference type="AlphaFoldDB" id="A0A2T0WM77"/>
<dbReference type="Gene3D" id="2.150.10.10">
    <property type="entry name" value="Serralysin-like metalloprotease, C-terminal"/>
    <property type="match status" value="2"/>
</dbReference>
<dbReference type="GO" id="GO:0005509">
    <property type="term" value="F:calcium ion binding"/>
    <property type="evidence" value="ECO:0007669"/>
    <property type="project" value="InterPro"/>
</dbReference>
<feature type="region of interest" description="Disordered" evidence="3">
    <location>
        <begin position="164"/>
        <end position="184"/>
    </location>
</feature>
<dbReference type="InterPro" id="IPR018511">
    <property type="entry name" value="Hemolysin-typ_Ca-bd_CS"/>
</dbReference>
<gene>
    <name evidence="5" type="ORF">CLV74_10983</name>
</gene>
<name>A0A2T0WM77_9RHOB</name>
<feature type="region of interest" description="Disordered" evidence="3">
    <location>
        <begin position="215"/>
        <end position="243"/>
    </location>
</feature>
<proteinExistence type="predicted"/>
<dbReference type="InterPro" id="IPR001343">
    <property type="entry name" value="Hemolysn_Ca-bd"/>
</dbReference>
<dbReference type="PRINTS" id="PR00313">
    <property type="entry name" value="CABNDNGRPT"/>
</dbReference>
<dbReference type="Pfam" id="PF13403">
    <property type="entry name" value="Hint_2"/>
    <property type="match status" value="1"/>
</dbReference>
<dbReference type="SUPFAM" id="SSF51294">
    <property type="entry name" value="Hedgehog/intein (Hint) domain"/>
    <property type="match status" value="1"/>
</dbReference>
<dbReference type="PANTHER" id="PTHR38340">
    <property type="entry name" value="S-LAYER PROTEIN"/>
    <property type="match status" value="1"/>
</dbReference>
<reference evidence="5 6" key="1">
    <citation type="submission" date="2018-03" db="EMBL/GenBank/DDBJ databases">
        <title>Genomic Encyclopedia of Archaeal and Bacterial Type Strains, Phase II (KMG-II): from individual species to whole genera.</title>
        <authorList>
            <person name="Goeker M."/>
        </authorList>
    </citation>
    <scope>NUCLEOTIDE SEQUENCE [LARGE SCALE GENOMIC DNA]</scope>
    <source>
        <strain evidence="5 6">DSM 100212</strain>
    </source>
</reference>
<comment type="caution">
    <text evidence="5">The sequence shown here is derived from an EMBL/GenBank/DDBJ whole genome shotgun (WGS) entry which is preliminary data.</text>
</comment>
<dbReference type="Pfam" id="PF00353">
    <property type="entry name" value="HemolysinCabind"/>
    <property type="match status" value="2"/>
</dbReference>
<dbReference type="InterPro" id="IPR050557">
    <property type="entry name" value="RTX_toxin/Mannuronan_C5-epim"/>
</dbReference>
<dbReference type="InterPro" id="IPR036844">
    <property type="entry name" value="Hint_dom_sf"/>
</dbReference>
<dbReference type="OrthoDB" id="6305173at2"/>
<dbReference type="GO" id="GO:0005576">
    <property type="term" value="C:extracellular region"/>
    <property type="evidence" value="ECO:0007669"/>
    <property type="project" value="UniProtKB-SubCell"/>
</dbReference>
<dbReference type="RefSeq" id="WP_106265612.1">
    <property type="nucleotide sequence ID" value="NZ_PVTQ01000009.1"/>
</dbReference>
<feature type="domain" description="Hedgehog/Intein (Hint)" evidence="4">
    <location>
        <begin position="359"/>
        <end position="496"/>
    </location>
</feature>
<keyword evidence="2" id="KW-0964">Secreted</keyword>
<dbReference type="InterPro" id="IPR028992">
    <property type="entry name" value="Hedgehog/Intein_dom"/>
</dbReference>
<dbReference type="InterPro" id="IPR011049">
    <property type="entry name" value="Serralysin-like_metalloprot_C"/>
</dbReference>
<dbReference type="Gene3D" id="2.170.16.10">
    <property type="entry name" value="Hedgehog/Intein (Hint) domain"/>
    <property type="match status" value="1"/>
</dbReference>
<dbReference type="SUPFAM" id="SSF51120">
    <property type="entry name" value="beta-Roll"/>
    <property type="match status" value="1"/>
</dbReference>
<evidence type="ECO:0000259" key="4">
    <source>
        <dbReference type="Pfam" id="PF13403"/>
    </source>
</evidence>